<organism evidence="2 3">
    <name type="scientific">Fusarium acutatum</name>
    <dbReference type="NCBI Taxonomy" id="78861"/>
    <lineage>
        <taxon>Eukaryota</taxon>
        <taxon>Fungi</taxon>
        <taxon>Dikarya</taxon>
        <taxon>Ascomycota</taxon>
        <taxon>Pezizomycotina</taxon>
        <taxon>Sordariomycetes</taxon>
        <taxon>Hypocreomycetidae</taxon>
        <taxon>Hypocreales</taxon>
        <taxon>Nectriaceae</taxon>
        <taxon>Fusarium</taxon>
        <taxon>Fusarium fujikuroi species complex</taxon>
    </lineage>
</organism>
<protein>
    <submittedName>
        <fullName evidence="2">Bloom syndrome</fullName>
    </submittedName>
</protein>
<name>A0A8H4JDN1_9HYPO</name>
<keyword evidence="3" id="KW-1185">Reference proteome</keyword>
<evidence type="ECO:0000313" key="3">
    <source>
        <dbReference type="Proteomes" id="UP000536711"/>
    </source>
</evidence>
<evidence type="ECO:0000313" key="2">
    <source>
        <dbReference type="EMBL" id="KAF4419993.1"/>
    </source>
</evidence>
<dbReference type="EMBL" id="JAADJF010000377">
    <property type="protein sequence ID" value="KAF4419993.1"/>
    <property type="molecule type" value="Genomic_DNA"/>
</dbReference>
<feature type="region of interest" description="Disordered" evidence="1">
    <location>
        <begin position="1"/>
        <end position="35"/>
    </location>
</feature>
<dbReference type="Proteomes" id="UP000536711">
    <property type="component" value="Unassembled WGS sequence"/>
</dbReference>
<gene>
    <name evidence="2" type="ORF">FACUT_11337</name>
</gene>
<dbReference type="OrthoDB" id="5068212at2759"/>
<proteinExistence type="predicted"/>
<comment type="caution">
    <text evidence="2">The sequence shown here is derived from an EMBL/GenBank/DDBJ whole genome shotgun (WGS) entry which is preliminary data.</text>
</comment>
<dbReference type="AlphaFoldDB" id="A0A8H4JDN1"/>
<accession>A0A8H4JDN1</accession>
<evidence type="ECO:0000256" key="1">
    <source>
        <dbReference type="SAM" id="MobiDB-lite"/>
    </source>
</evidence>
<sequence length="71" mass="7866">MQQEEQAKKDGAAETESQAGAAEDRKIKAKAKVSPAHPTLTAPQLVHYVAYAIQTEMPDLMFDYFAMHKMA</sequence>
<feature type="compositionally biased region" description="Basic and acidic residues" evidence="1">
    <location>
        <begin position="1"/>
        <end position="12"/>
    </location>
</feature>
<reference evidence="2 3" key="1">
    <citation type="submission" date="2020-01" db="EMBL/GenBank/DDBJ databases">
        <title>Identification and distribution of gene clusters putatively required for synthesis of sphingolipid metabolism inhibitors in phylogenetically diverse species of the filamentous fungus Fusarium.</title>
        <authorList>
            <person name="Kim H.-S."/>
            <person name="Busman M."/>
            <person name="Brown D.W."/>
            <person name="Divon H."/>
            <person name="Uhlig S."/>
            <person name="Proctor R.H."/>
        </authorList>
    </citation>
    <scope>NUCLEOTIDE SEQUENCE [LARGE SCALE GENOMIC DNA]</scope>
    <source>
        <strain evidence="2 3">NRRL 13308</strain>
    </source>
</reference>